<feature type="compositionally biased region" description="Low complexity" evidence="4">
    <location>
        <begin position="42"/>
        <end position="58"/>
    </location>
</feature>
<dbReference type="Pfam" id="PF22484">
    <property type="entry name" value="DUF6986"/>
    <property type="match status" value="1"/>
</dbReference>
<keyword evidence="5" id="KW-0456">Lyase</keyword>
<dbReference type="Proteomes" id="UP001234880">
    <property type="component" value="Unassembled WGS sequence"/>
</dbReference>
<proteinExistence type="predicted"/>
<reference evidence="5 6" key="1">
    <citation type="submission" date="2023-07" db="EMBL/GenBank/DDBJ databases">
        <title>Sequencing the genomes of 1000 actinobacteria strains.</title>
        <authorList>
            <person name="Klenk H.-P."/>
        </authorList>
    </citation>
    <scope>NUCLEOTIDE SEQUENCE [LARGE SCALE GENOMIC DNA]</scope>
    <source>
        <strain evidence="5 6">DSM 41600</strain>
    </source>
</reference>
<feature type="compositionally biased region" description="Gly residues" evidence="4">
    <location>
        <begin position="1"/>
        <end position="11"/>
    </location>
</feature>
<dbReference type="InterPro" id="IPR054255">
    <property type="entry name" value="DUF6986"/>
</dbReference>
<dbReference type="SUPFAM" id="SSF51621">
    <property type="entry name" value="Phosphoenolpyruvate/pyruvate domain"/>
    <property type="match status" value="1"/>
</dbReference>
<sequence length="483" mass="49448">MSGAAGVGSSGAVGASSAGAAGTSPSDAAGVSPASAVGTSLPGAAGASPSSAAGVGSAGAVRTSLPGAVRASIADSLAAVDAELARRYPGDPGTRQPVHTVYVPADLFTAGTVRDWGDRALAALDEHARDAASFAAVLGLPDELAEPVHTRVRAKLAREPVEDLRIDFEDGYGLRPDAEEDAAADRAAALVAAACAEGTAPPYVGIRMKCLEAAVRDRGIRTLDIFLTGLLAAGGLPDGLVLTLPKVTYAEQVTAMARLCEEFEKARGLAPGRLGFEIQIETTQAVLGSDGRATVARMIDAAEGRATGLHYGTFDYSAACGVGAAHQSMEHPAADHAKAVMQVAAAGTGVRLSDGSTNVLPVGPTERVHDAWRLHHRLVRRSLARAYYQGWDMHPGHLPTRYAAVYAFYREGLEAAAERLAAYVARTAGGTGIADEPATAKALSGHLLRGLDCEALDGAEVERLTGLDRAELDALAGRTPAAP</sequence>
<evidence type="ECO:0000256" key="4">
    <source>
        <dbReference type="SAM" id="MobiDB-lite"/>
    </source>
</evidence>
<keyword evidence="6" id="KW-1185">Reference proteome</keyword>
<comment type="caution">
    <text evidence="5">The sequence shown here is derived from an EMBL/GenBank/DDBJ whole genome shotgun (WGS) entry which is preliminary data.</text>
</comment>
<comment type="cofactor">
    <cofactor evidence="1">
        <name>Mg(2+)</name>
        <dbReference type="ChEBI" id="CHEBI:18420"/>
    </cofactor>
</comment>
<dbReference type="PANTHER" id="PTHR32308:SF10">
    <property type="entry name" value="CITRATE LYASE SUBUNIT BETA"/>
    <property type="match status" value="1"/>
</dbReference>
<name>A0ABT9KW78_9ACTN</name>
<dbReference type="InterPro" id="IPR015813">
    <property type="entry name" value="Pyrv/PenolPyrv_kinase-like_dom"/>
</dbReference>
<protein>
    <submittedName>
        <fullName evidence="5">Citrate lyase beta subunit</fullName>
    </submittedName>
</protein>
<organism evidence="5 6">
    <name type="scientific">Streptomyces demainii</name>
    <dbReference type="NCBI Taxonomy" id="588122"/>
    <lineage>
        <taxon>Bacteria</taxon>
        <taxon>Bacillati</taxon>
        <taxon>Actinomycetota</taxon>
        <taxon>Actinomycetes</taxon>
        <taxon>Kitasatosporales</taxon>
        <taxon>Streptomycetaceae</taxon>
        <taxon>Streptomyces</taxon>
    </lineage>
</organism>
<evidence type="ECO:0000256" key="3">
    <source>
        <dbReference type="ARBA" id="ARBA00022842"/>
    </source>
</evidence>
<gene>
    <name evidence="5" type="ORF">JOF35_003908</name>
</gene>
<dbReference type="InterPro" id="IPR040442">
    <property type="entry name" value="Pyrv_kinase-like_dom_sf"/>
</dbReference>
<dbReference type="GO" id="GO:0016829">
    <property type="term" value="F:lyase activity"/>
    <property type="evidence" value="ECO:0007669"/>
    <property type="project" value="UniProtKB-KW"/>
</dbReference>
<evidence type="ECO:0000256" key="2">
    <source>
        <dbReference type="ARBA" id="ARBA00022723"/>
    </source>
</evidence>
<dbReference type="Gene3D" id="3.20.20.60">
    <property type="entry name" value="Phosphoenolpyruvate-binding domains"/>
    <property type="match status" value="1"/>
</dbReference>
<feature type="compositionally biased region" description="Low complexity" evidence="4">
    <location>
        <begin position="12"/>
        <end position="30"/>
    </location>
</feature>
<evidence type="ECO:0000313" key="5">
    <source>
        <dbReference type="EMBL" id="MDP9611631.1"/>
    </source>
</evidence>
<dbReference type="PANTHER" id="PTHR32308">
    <property type="entry name" value="LYASE BETA SUBUNIT, PUTATIVE (AFU_ORTHOLOGUE AFUA_4G13030)-RELATED"/>
    <property type="match status" value="1"/>
</dbReference>
<keyword evidence="3" id="KW-0460">Magnesium</keyword>
<feature type="region of interest" description="Disordered" evidence="4">
    <location>
        <begin position="1"/>
        <end position="58"/>
    </location>
</feature>
<dbReference type="EMBL" id="JAURUE010000001">
    <property type="protein sequence ID" value="MDP9611631.1"/>
    <property type="molecule type" value="Genomic_DNA"/>
</dbReference>
<keyword evidence="2" id="KW-0479">Metal-binding</keyword>
<evidence type="ECO:0000256" key="1">
    <source>
        <dbReference type="ARBA" id="ARBA00001946"/>
    </source>
</evidence>
<accession>A0ABT9KW78</accession>
<evidence type="ECO:0000313" key="6">
    <source>
        <dbReference type="Proteomes" id="UP001234880"/>
    </source>
</evidence>